<feature type="transmembrane region" description="Helical" evidence="10">
    <location>
        <begin position="507"/>
        <end position="526"/>
    </location>
</feature>
<dbReference type="InterPro" id="IPR037272">
    <property type="entry name" value="SNS_sf"/>
</dbReference>
<feature type="transmembrane region" description="Helical" evidence="10">
    <location>
        <begin position="165"/>
        <end position="186"/>
    </location>
</feature>
<evidence type="ECO:0000256" key="5">
    <source>
        <dbReference type="ARBA" id="ARBA00022989"/>
    </source>
</evidence>
<evidence type="ECO:0000256" key="1">
    <source>
        <dbReference type="ARBA" id="ARBA00004141"/>
    </source>
</evidence>
<reference evidence="11" key="1">
    <citation type="submission" date="2025-08" db="UniProtKB">
        <authorList>
            <consortium name="Ensembl"/>
        </authorList>
    </citation>
    <scope>IDENTIFICATION</scope>
</reference>
<comment type="similarity">
    <text evidence="9">Belongs to the sodium:neurotransmitter symporter (SNF) (TC 2.A.22) family.</text>
</comment>
<accession>A0A3Q2YG85</accession>
<feature type="binding site" evidence="8">
    <location>
        <position position="24"/>
    </location>
    <ligand>
        <name>Na(+)</name>
        <dbReference type="ChEBI" id="CHEBI:29101"/>
        <label>1</label>
    </ligand>
</feature>
<feature type="transmembrane region" description="Helical" evidence="10">
    <location>
        <begin position="553"/>
        <end position="579"/>
    </location>
</feature>
<feature type="transmembrane region" description="Helical" evidence="10">
    <location>
        <begin position="44"/>
        <end position="62"/>
    </location>
</feature>
<organism evidence="11 12">
    <name type="scientific">Hippocampus comes</name>
    <name type="common">Tiger tail seahorse</name>
    <dbReference type="NCBI Taxonomy" id="109280"/>
    <lineage>
        <taxon>Eukaryota</taxon>
        <taxon>Metazoa</taxon>
        <taxon>Chordata</taxon>
        <taxon>Craniata</taxon>
        <taxon>Vertebrata</taxon>
        <taxon>Euteleostomi</taxon>
        <taxon>Actinopterygii</taxon>
        <taxon>Neopterygii</taxon>
        <taxon>Teleostei</taxon>
        <taxon>Neoteleostei</taxon>
        <taxon>Acanthomorphata</taxon>
        <taxon>Syngnathiaria</taxon>
        <taxon>Syngnathiformes</taxon>
        <taxon>Syngnathoidei</taxon>
        <taxon>Syngnathidae</taxon>
        <taxon>Hippocampus</taxon>
    </lineage>
</organism>
<comment type="subcellular location">
    <subcellularLocation>
        <location evidence="1">Membrane</location>
        <topology evidence="1">Multi-pass membrane protein</topology>
    </subcellularLocation>
</comment>
<keyword evidence="12" id="KW-1185">Reference proteome</keyword>
<protein>
    <recommendedName>
        <fullName evidence="9">Transporter</fullName>
    </recommendedName>
</protein>
<evidence type="ECO:0000256" key="8">
    <source>
        <dbReference type="PIRSR" id="PIRSR600175-1"/>
    </source>
</evidence>
<dbReference type="InterPro" id="IPR002438">
    <property type="entry name" value="Neutral_aa_SLC6"/>
</dbReference>
<dbReference type="SUPFAM" id="SSF161070">
    <property type="entry name" value="SNF-like"/>
    <property type="match status" value="1"/>
</dbReference>
<keyword evidence="8" id="KW-0915">Sodium</keyword>
<dbReference type="GO" id="GO:0015193">
    <property type="term" value="F:L-proline transmembrane transporter activity"/>
    <property type="evidence" value="ECO:0007669"/>
    <property type="project" value="TreeGrafter"/>
</dbReference>
<dbReference type="AlphaFoldDB" id="A0A3Q2YG85"/>
<feature type="transmembrane region" description="Helical" evidence="10">
    <location>
        <begin position="242"/>
        <end position="266"/>
    </location>
</feature>
<feature type="transmembrane region" description="Helical" evidence="10">
    <location>
        <begin position="12"/>
        <end position="32"/>
    </location>
</feature>
<dbReference type="Proteomes" id="UP000264820">
    <property type="component" value="Unplaced"/>
</dbReference>
<dbReference type="OrthoDB" id="6581954at2759"/>
<dbReference type="GeneTree" id="ENSGT00940000155873"/>
<evidence type="ECO:0000256" key="2">
    <source>
        <dbReference type="ARBA" id="ARBA00022448"/>
    </source>
</evidence>
<sequence length="595" mass="66701">MGEDARPNWDSPVQFLLACVSYAVGLGNVWRFPYLCQMHGGGGFLIPYLLMLFLEGVPLFYMELAIGQKMRLGSIGAWSAINPYLGGVGLASIVASVYLCLYYNIINAWSFWYLFNSFQSFLPWSDCPVNSNLTGPLEECQKASSTKYFFFRETLNISSSIEENGGIHTGQVLCFVLAWVITYLFIIHGIKSSGKVVYFTATFPYVVLVIYLIRGLTLPGAIHGITYMFTPKMEELANPTAWINAATQIFFSLGLGFGSLIAFSSYNQYNNNFEHQAFTVAIINSGTSIFASIVTFSIYGFKATVNYENCLERMRILLLNSFNLAEDTINKSNVLDWIKTLNATYPEQFAELGNKVEDCDLNDELDTAVEGVGLAFIVYSEAIQNMPLPQLWSVLYFIMLLLIGLGSMLGNMTAITTPLRDLKILSKVSNEVFNGILCLIFLLLGLAFTTPSGNYWFTMFNDYGASFSLLFVVLIEIITVSYLYGIKRFEKDIEDMLGHRPNWYLKIMWMIVSPLLLIALFIFYIVNYIRGGTPTYQAWDKELGKTVVTDYPIFGQVFIAILLASAVSCVPLTALYVYCTNRKHSTSIKESAISA</sequence>
<dbReference type="Ensembl" id="ENSHCOT00000014464.1">
    <property type="protein sequence ID" value="ENSHCOP00000017174.1"/>
    <property type="gene ID" value="ENSHCOG00000021207.1"/>
</dbReference>
<keyword evidence="8" id="KW-0479">Metal-binding</keyword>
<dbReference type="PRINTS" id="PR01206">
    <property type="entry name" value="ORPHTRNSPORT"/>
</dbReference>
<dbReference type="GO" id="GO:0005298">
    <property type="term" value="F:proline:sodium symporter activity"/>
    <property type="evidence" value="ECO:0007669"/>
    <property type="project" value="TreeGrafter"/>
</dbReference>
<proteinExistence type="inferred from homology"/>
<feature type="binding site" evidence="8">
    <location>
        <position position="284"/>
    </location>
    <ligand>
        <name>Na(+)</name>
        <dbReference type="ChEBI" id="CHEBI:29101"/>
        <label>1</label>
    </ligand>
</feature>
<evidence type="ECO:0000313" key="11">
    <source>
        <dbReference type="Ensembl" id="ENSHCOP00000017174.1"/>
    </source>
</evidence>
<keyword evidence="4 9" id="KW-0769">Symport</keyword>
<feature type="transmembrane region" description="Helical" evidence="10">
    <location>
        <begin position="83"/>
        <end position="105"/>
    </location>
</feature>
<dbReference type="GO" id="GO:1904271">
    <property type="term" value="P:L-proline import across plasma membrane"/>
    <property type="evidence" value="ECO:0007669"/>
    <property type="project" value="TreeGrafter"/>
</dbReference>
<dbReference type="InterPro" id="IPR000175">
    <property type="entry name" value="Na/ntran_symport"/>
</dbReference>
<name>A0A3Q2YG85_HIPCM</name>
<feature type="transmembrane region" description="Helical" evidence="10">
    <location>
        <begin position="394"/>
        <end position="415"/>
    </location>
</feature>
<evidence type="ECO:0000313" key="12">
    <source>
        <dbReference type="Proteomes" id="UP000264820"/>
    </source>
</evidence>
<dbReference type="GeneID" id="109521952"/>
<feature type="transmembrane region" description="Helical" evidence="10">
    <location>
        <begin position="463"/>
        <end position="486"/>
    </location>
</feature>
<feature type="binding site" evidence="8">
    <location>
        <position position="252"/>
    </location>
    <ligand>
        <name>Na(+)</name>
        <dbReference type="ChEBI" id="CHEBI:29101"/>
        <label>1</label>
    </ligand>
</feature>
<keyword evidence="5 10" id="KW-1133">Transmembrane helix</keyword>
<dbReference type="STRING" id="109280.ENSHCOP00000017174"/>
<dbReference type="GO" id="GO:0015816">
    <property type="term" value="P:glycine transport"/>
    <property type="evidence" value="ECO:0007669"/>
    <property type="project" value="TreeGrafter"/>
</dbReference>
<evidence type="ECO:0000256" key="6">
    <source>
        <dbReference type="ARBA" id="ARBA00023136"/>
    </source>
</evidence>
<evidence type="ECO:0000256" key="7">
    <source>
        <dbReference type="ARBA" id="ARBA00023180"/>
    </source>
</evidence>
<keyword evidence="7" id="KW-0325">Glycoprotein</keyword>
<dbReference type="PANTHER" id="PTHR11616:SF44">
    <property type="entry name" value="SODIUM- AND CHLORIDE-DEPENDENT TRANSPORTER XTRP3"/>
    <property type="match status" value="1"/>
</dbReference>
<evidence type="ECO:0000256" key="9">
    <source>
        <dbReference type="RuleBase" id="RU003732"/>
    </source>
</evidence>
<feature type="binding site" evidence="8">
    <location>
        <position position="28"/>
    </location>
    <ligand>
        <name>Na(+)</name>
        <dbReference type="ChEBI" id="CHEBI:29101"/>
        <label>1</label>
    </ligand>
</feature>
<feature type="transmembrane region" description="Helical" evidence="10">
    <location>
        <begin position="198"/>
        <end position="222"/>
    </location>
</feature>
<feature type="transmembrane region" description="Helical" evidence="10">
    <location>
        <begin position="278"/>
        <end position="299"/>
    </location>
</feature>
<feature type="binding site" evidence="8">
    <location>
        <position position="407"/>
    </location>
    <ligand>
        <name>Na(+)</name>
        <dbReference type="ChEBI" id="CHEBI:29101"/>
        <label>1</label>
    </ligand>
</feature>
<evidence type="ECO:0000256" key="3">
    <source>
        <dbReference type="ARBA" id="ARBA00022692"/>
    </source>
</evidence>
<dbReference type="GO" id="GO:0016324">
    <property type="term" value="C:apical plasma membrane"/>
    <property type="evidence" value="ECO:0007669"/>
    <property type="project" value="TreeGrafter"/>
</dbReference>
<keyword evidence="6 10" id="KW-0472">Membrane</keyword>
<evidence type="ECO:0000256" key="10">
    <source>
        <dbReference type="SAM" id="Phobius"/>
    </source>
</evidence>
<reference evidence="11" key="2">
    <citation type="submission" date="2025-09" db="UniProtKB">
        <authorList>
            <consortium name="Ensembl"/>
        </authorList>
    </citation>
    <scope>IDENTIFICATION</scope>
</reference>
<dbReference type="RefSeq" id="XP_019735669.1">
    <property type="nucleotide sequence ID" value="XM_019880110.1"/>
</dbReference>
<dbReference type="PROSITE" id="PS50267">
    <property type="entry name" value="NA_NEUROTRAN_SYMP_3"/>
    <property type="match status" value="1"/>
</dbReference>
<feature type="transmembrane region" description="Helical" evidence="10">
    <location>
        <begin position="436"/>
        <end position="457"/>
    </location>
</feature>
<dbReference type="GO" id="GO:0046872">
    <property type="term" value="F:metal ion binding"/>
    <property type="evidence" value="ECO:0007669"/>
    <property type="project" value="UniProtKB-KW"/>
</dbReference>
<dbReference type="PRINTS" id="PR00176">
    <property type="entry name" value="NANEUSMPORT"/>
</dbReference>
<evidence type="ECO:0000256" key="4">
    <source>
        <dbReference type="ARBA" id="ARBA00022847"/>
    </source>
</evidence>
<dbReference type="Pfam" id="PF00209">
    <property type="entry name" value="SNF"/>
    <property type="match status" value="1"/>
</dbReference>
<dbReference type="PROSITE" id="PS00610">
    <property type="entry name" value="NA_NEUROTRAN_SYMP_1"/>
    <property type="match status" value="1"/>
</dbReference>
<dbReference type="KEGG" id="hcq:109521952"/>
<feature type="binding site" evidence="8">
    <location>
        <position position="23"/>
    </location>
    <ligand>
        <name>Na(+)</name>
        <dbReference type="ChEBI" id="CHEBI:29101"/>
        <label>1</label>
    </ligand>
</feature>
<dbReference type="CTD" id="54716"/>
<dbReference type="PANTHER" id="PTHR11616">
    <property type="entry name" value="SODIUM/CHLORIDE DEPENDENT TRANSPORTER"/>
    <property type="match status" value="1"/>
</dbReference>
<keyword evidence="2 9" id="KW-0813">Transport</keyword>
<keyword evidence="3 9" id="KW-0812">Transmembrane</keyword>